<proteinExistence type="predicted"/>
<dbReference type="Proteomes" id="UP000321947">
    <property type="component" value="Unassembled WGS sequence"/>
</dbReference>
<name>A0A5D3D077_CUCMM</name>
<comment type="caution">
    <text evidence="3">The sequence shown here is derived from an EMBL/GenBank/DDBJ whole genome shotgun (WGS) entry which is preliminary data.</text>
</comment>
<feature type="region of interest" description="Disordered" evidence="1">
    <location>
        <begin position="111"/>
        <end position="141"/>
    </location>
</feature>
<dbReference type="AlphaFoldDB" id="A0A5D3D077"/>
<dbReference type="EMBL" id="SSTE01016683">
    <property type="protein sequence ID" value="KAA0041256.1"/>
    <property type="molecule type" value="Genomic_DNA"/>
</dbReference>
<sequence>MNKRGGSAESFSFDLDFVDHEPVDHDFVDLDPTAALLKYLCNNILLEAGAFEWRPAPFPSRKNWLYNKECCQLIKITSSKFHSQDWVGFVISAKLRKLKTVLKEWQINDKSEKKRKEGSILGNRGKESVAEKQTDLAKAGG</sequence>
<reference evidence="4 5" key="1">
    <citation type="submission" date="2019-08" db="EMBL/GenBank/DDBJ databases">
        <title>Draft genome sequences of two oriental melons (Cucumis melo L. var makuwa).</title>
        <authorList>
            <person name="Kwon S.-Y."/>
        </authorList>
    </citation>
    <scope>NUCLEOTIDE SEQUENCE [LARGE SCALE GENOMIC DNA]</scope>
    <source>
        <strain evidence="5">cv. Chang Bougi</strain>
        <strain evidence="4">cv. SW 3</strain>
        <tissue evidence="3">Leaf</tissue>
    </source>
</reference>
<evidence type="ECO:0000313" key="2">
    <source>
        <dbReference type="EMBL" id="KAA0041256.1"/>
    </source>
</evidence>
<evidence type="ECO:0000313" key="3">
    <source>
        <dbReference type="EMBL" id="TYK16056.1"/>
    </source>
</evidence>
<evidence type="ECO:0000256" key="1">
    <source>
        <dbReference type="SAM" id="MobiDB-lite"/>
    </source>
</evidence>
<protein>
    <submittedName>
        <fullName evidence="3">Mediator of RNA polymerase II transcription subunit 13 like</fullName>
    </submittedName>
</protein>
<accession>A0A5D3D077</accession>
<dbReference type="EMBL" id="SSTD01008349">
    <property type="protein sequence ID" value="TYK16056.1"/>
    <property type="molecule type" value="Genomic_DNA"/>
</dbReference>
<feature type="compositionally biased region" description="Basic and acidic residues" evidence="1">
    <location>
        <begin position="111"/>
        <end position="135"/>
    </location>
</feature>
<evidence type="ECO:0000313" key="5">
    <source>
        <dbReference type="Proteomes" id="UP000321947"/>
    </source>
</evidence>
<evidence type="ECO:0000313" key="4">
    <source>
        <dbReference type="Proteomes" id="UP000321393"/>
    </source>
</evidence>
<dbReference type="Proteomes" id="UP000321393">
    <property type="component" value="Unassembled WGS sequence"/>
</dbReference>
<gene>
    <name evidence="3" type="ORF">E5676_scaffold32G00680</name>
    <name evidence="2" type="ORF">E6C27_scaffold128G002360</name>
</gene>
<organism evidence="3 5">
    <name type="scientific">Cucumis melo var. makuwa</name>
    <name type="common">Oriental melon</name>
    <dbReference type="NCBI Taxonomy" id="1194695"/>
    <lineage>
        <taxon>Eukaryota</taxon>
        <taxon>Viridiplantae</taxon>
        <taxon>Streptophyta</taxon>
        <taxon>Embryophyta</taxon>
        <taxon>Tracheophyta</taxon>
        <taxon>Spermatophyta</taxon>
        <taxon>Magnoliopsida</taxon>
        <taxon>eudicotyledons</taxon>
        <taxon>Gunneridae</taxon>
        <taxon>Pentapetalae</taxon>
        <taxon>rosids</taxon>
        <taxon>fabids</taxon>
        <taxon>Cucurbitales</taxon>
        <taxon>Cucurbitaceae</taxon>
        <taxon>Benincaseae</taxon>
        <taxon>Cucumis</taxon>
    </lineage>
</organism>